<dbReference type="PANTHER" id="PTHR12147">
    <property type="entry name" value="METALLOPEPTIDASE M28 FAMILY MEMBER"/>
    <property type="match status" value="1"/>
</dbReference>
<comment type="caution">
    <text evidence="2">The sequence shown here is derived from an EMBL/GenBank/DDBJ whole genome shotgun (WGS) entry which is preliminary data.</text>
</comment>
<dbReference type="Proteomes" id="UP001595965">
    <property type="component" value="Unassembled WGS sequence"/>
</dbReference>
<evidence type="ECO:0000313" key="3">
    <source>
        <dbReference type="Proteomes" id="UP001595965"/>
    </source>
</evidence>
<dbReference type="Gene3D" id="3.40.630.10">
    <property type="entry name" value="Zn peptidases"/>
    <property type="match status" value="1"/>
</dbReference>
<dbReference type="EMBL" id="JBHSEN010000001">
    <property type="protein sequence ID" value="MFC4429606.1"/>
    <property type="molecule type" value="Genomic_DNA"/>
</dbReference>
<evidence type="ECO:0000259" key="1">
    <source>
        <dbReference type="Pfam" id="PF04389"/>
    </source>
</evidence>
<feature type="domain" description="Peptidase M28" evidence="1">
    <location>
        <begin position="82"/>
        <end position="302"/>
    </location>
</feature>
<organism evidence="2 3">
    <name type="scientific">Citricoccus alkalitolerans</name>
    <dbReference type="NCBI Taxonomy" id="246603"/>
    <lineage>
        <taxon>Bacteria</taxon>
        <taxon>Bacillati</taxon>
        <taxon>Actinomycetota</taxon>
        <taxon>Actinomycetes</taxon>
        <taxon>Micrococcales</taxon>
        <taxon>Micrococcaceae</taxon>
        <taxon>Citricoccus</taxon>
    </lineage>
</organism>
<dbReference type="SUPFAM" id="SSF53187">
    <property type="entry name" value="Zn-dependent exopeptidases"/>
    <property type="match status" value="1"/>
</dbReference>
<dbReference type="PANTHER" id="PTHR12147:SF26">
    <property type="entry name" value="PEPTIDASE M28 DOMAIN-CONTAINING PROTEIN"/>
    <property type="match status" value="1"/>
</dbReference>
<keyword evidence="3" id="KW-1185">Reference proteome</keyword>
<dbReference type="RefSeq" id="WP_344228086.1">
    <property type="nucleotide sequence ID" value="NZ_BAAALH010000002.1"/>
</dbReference>
<dbReference type="InterPro" id="IPR045175">
    <property type="entry name" value="M28_fam"/>
</dbReference>
<accession>A0ABV8XX82</accession>
<name>A0ABV8XX82_9MICC</name>
<dbReference type="Pfam" id="PF04389">
    <property type="entry name" value="Peptidase_M28"/>
    <property type="match status" value="1"/>
</dbReference>
<gene>
    <name evidence="2" type="ORF">ACFO0K_07920</name>
</gene>
<evidence type="ECO:0000313" key="2">
    <source>
        <dbReference type="EMBL" id="MFC4429606.1"/>
    </source>
</evidence>
<protein>
    <submittedName>
        <fullName evidence="2">M28 family peptidase</fullName>
    </submittedName>
</protein>
<proteinExistence type="predicted"/>
<sequence>MLAVLVALVLVRVVGDRQVSDALRHLEEFQELADEYGDRATGSPGYEAAAEYVEEQLEDAGYESDRQYFTFENRGEEYESFNIIAETDTGSDENVVMLGAHLDGVEDSAAINDNASGVAALLEAAKEVGRQDGINNKVRFVWWGAEEFPESYGSRHYVKELAEDNGDGLDSIAAYLNFDMVASPNPVIGVYNARGAGRPWLEVPEGSEKVMEVFTDYFGSRDQPWTATTWNMASDQVAFIREDVAVGGLFTGSDVEKSAREARIFGGEAGRPMDPNYHSPGDDLDNIDPEALDLMTDAIIHAATRLAQDTSALD</sequence>
<reference evidence="3" key="1">
    <citation type="journal article" date="2019" name="Int. J. Syst. Evol. Microbiol.">
        <title>The Global Catalogue of Microorganisms (GCM) 10K type strain sequencing project: providing services to taxonomists for standard genome sequencing and annotation.</title>
        <authorList>
            <consortium name="The Broad Institute Genomics Platform"/>
            <consortium name="The Broad Institute Genome Sequencing Center for Infectious Disease"/>
            <person name="Wu L."/>
            <person name="Ma J."/>
        </authorList>
    </citation>
    <scope>NUCLEOTIDE SEQUENCE [LARGE SCALE GENOMIC DNA]</scope>
    <source>
        <strain evidence="3">CGMCC 1.12125</strain>
    </source>
</reference>
<dbReference type="InterPro" id="IPR007484">
    <property type="entry name" value="Peptidase_M28"/>
</dbReference>